<feature type="region of interest" description="Disordered" evidence="1">
    <location>
        <begin position="1"/>
        <end position="47"/>
    </location>
</feature>
<evidence type="ECO:0000256" key="1">
    <source>
        <dbReference type="SAM" id="MobiDB-lite"/>
    </source>
</evidence>
<proteinExistence type="predicted"/>
<sequence length="228" mass="23831">MRVLPLDPVDRRVLPRTRTARHTDSAPAATPPRLMLHGAPRGPAPVLRTGERRPAGEAEARALAADLEGAVAGQVGGEHEGVVVGRVGEHPCPAGAGAVLVLLEAAVDVRFVDPDRAVQQIAGEDRPVAPGLQVDDRGTRGVPGRRFEPEAGVDDVGVLPGRDEPRVDHRLDAVLVDVLVSPSEPRAVQVVGVPVRDVGPRHRIRRVGEGGHPVASVEAGVPADVVVV</sequence>
<protein>
    <submittedName>
        <fullName evidence="2">Uncharacterized protein</fullName>
    </submittedName>
</protein>
<evidence type="ECO:0000313" key="3">
    <source>
        <dbReference type="Proteomes" id="UP001501455"/>
    </source>
</evidence>
<reference evidence="3" key="1">
    <citation type="journal article" date="2019" name="Int. J. Syst. Evol. Microbiol.">
        <title>The Global Catalogue of Microorganisms (GCM) 10K type strain sequencing project: providing services to taxonomists for standard genome sequencing and annotation.</title>
        <authorList>
            <consortium name="The Broad Institute Genomics Platform"/>
            <consortium name="The Broad Institute Genome Sequencing Center for Infectious Disease"/>
            <person name="Wu L."/>
            <person name="Ma J."/>
        </authorList>
    </citation>
    <scope>NUCLEOTIDE SEQUENCE [LARGE SCALE GENOMIC DNA]</scope>
    <source>
        <strain evidence="3">JCM 4816</strain>
    </source>
</reference>
<gene>
    <name evidence="2" type="ORF">GCM10019016_109550</name>
</gene>
<comment type="caution">
    <text evidence="2">The sequence shown here is derived from an EMBL/GenBank/DDBJ whole genome shotgun (WGS) entry which is preliminary data.</text>
</comment>
<keyword evidence="3" id="KW-1185">Reference proteome</keyword>
<evidence type="ECO:0000313" key="2">
    <source>
        <dbReference type="EMBL" id="GAA3503843.1"/>
    </source>
</evidence>
<accession>A0ABP6UAT6</accession>
<dbReference type="EMBL" id="BAAAXF010000078">
    <property type="protein sequence ID" value="GAA3503843.1"/>
    <property type="molecule type" value="Genomic_DNA"/>
</dbReference>
<dbReference type="Proteomes" id="UP001501455">
    <property type="component" value="Unassembled WGS sequence"/>
</dbReference>
<organism evidence="2 3">
    <name type="scientific">Streptomyces prasinosporus</name>
    <dbReference type="NCBI Taxonomy" id="68256"/>
    <lineage>
        <taxon>Bacteria</taxon>
        <taxon>Bacillati</taxon>
        <taxon>Actinomycetota</taxon>
        <taxon>Actinomycetes</taxon>
        <taxon>Kitasatosporales</taxon>
        <taxon>Streptomycetaceae</taxon>
        <taxon>Streptomyces</taxon>
        <taxon>Streptomyces albogriseolus group</taxon>
    </lineage>
</organism>
<name>A0ABP6UAT6_9ACTN</name>